<evidence type="ECO:0000256" key="1">
    <source>
        <dbReference type="SAM" id="SignalP"/>
    </source>
</evidence>
<sequence length="458" mass="51610">MTLKMKDMKRYMRSFLILCCSSLLLLSCGEKYLGVEQVGIETTKPEKLTVDQVISKSGALEIHFTLPSGNPNIDQVVATYLNKRGQKVEFKVSRYSNVILVEGFVGTDEATVELTCVDVGGHQSDVTLVKAAPLASPAELAMQAMKVEPAFGGVKVSWENKNAQALAIHVLTEDVLQVGVVSFVEDPLKTIYNRDSVNTFAYVRQYPSSEQRFGFVISDKWGNRTDTLVQTLTPYKEEEIDYNRVKAVSYFNPTYFAGSRDYGIYGVNAATGIQNDANAHGTAYAPQTLFNSSTTGNQYYGYKFVKNLADPNPANREIVNDVFLTFDLNMDVRLSRYLLFPRTGSAYTYGRSSPKRIRIYGTDDSNKDRWAKFPEGWVLIGEYVGPEPAVPGSLTQEEIEWFNSKQEYSISEDNVNPDANPTAVIRYMRLHLMDSYNRNEAFYTINEFRMFGDIQKTY</sequence>
<reference evidence="5 6" key="1">
    <citation type="submission" date="2019-12" db="EMBL/GenBank/DDBJ databases">
        <authorList>
            <person name="Dong K."/>
        </authorList>
    </citation>
    <scope>NUCLEOTIDE SEQUENCE [LARGE SCALE GENOMIC DNA]</scope>
    <source>
        <strain evidence="5 6">JCM 31225</strain>
    </source>
</reference>
<evidence type="ECO:0000313" key="6">
    <source>
        <dbReference type="Proteomes" id="UP000435036"/>
    </source>
</evidence>
<dbReference type="Proteomes" id="UP000435036">
    <property type="component" value="Unassembled WGS sequence"/>
</dbReference>
<dbReference type="Gene3D" id="2.60.120.260">
    <property type="entry name" value="Galactose-binding domain-like"/>
    <property type="match status" value="1"/>
</dbReference>
<feature type="signal peptide" evidence="1">
    <location>
        <begin position="1"/>
        <end position="26"/>
    </location>
</feature>
<protein>
    <submittedName>
        <fullName evidence="5">DUF5126 domain-containing protein</fullName>
    </submittedName>
</protein>
<name>A0A6N8L5F0_9SPHI</name>
<dbReference type="EMBL" id="WSQA01000010">
    <property type="protein sequence ID" value="MVZ62982.1"/>
    <property type="molecule type" value="Genomic_DNA"/>
</dbReference>
<keyword evidence="1" id="KW-0732">Signal</keyword>
<evidence type="ECO:0000259" key="3">
    <source>
        <dbReference type="Pfam" id="PF16391"/>
    </source>
</evidence>
<proteinExistence type="predicted"/>
<dbReference type="InterPro" id="IPR032527">
    <property type="entry name" value="DUF4959"/>
</dbReference>
<dbReference type="InterPro" id="IPR033431">
    <property type="entry name" value="DUF5126"/>
</dbReference>
<feature type="domain" description="DUF5126" evidence="4">
    <location>
        <begin position="135"/>
        <end position="241"/>
    </location>
</feature>
<evidence type="ECO:0000259" key="4">
    <source>
        <dbReference type="Pfam" id="PF17166"/>
    </source>
</evidence>
<feature type="domain" description="DUF4959" evidence="2">
    <location>
        <begin position="27"/>
        <end position="133"/>
    </location>
</feature>
<comment type="caution">
    <text evidence="5">The sequence shown here is derived from an EMBL/GenBank/DDBJ whole genome shotgun (WGS) entry which is preliminary data.</text>
</comment>
<feature type="domain" description="DUF5000" evidence="3">
    <location>
        <begin position="322"/>
        <end position="452"/>
    </location>
</feature>
<dbReference type="Pfam" id="PF16391">
    <property type="entry name" value="DUF5000"/>
    <property type="match status" value="1"/>
</dbReference>
<evidence type="ECO:0000259" key="2">
    <source>
        <dbReference type="Pfam" id="PF16323"/>
    </source>
</evidence>
<dbReference type="Pfam" id="PF17166">
    <property type="entry name" value="DUF5126"/>
    <property type="match status" value="1"/>
</dbReference>
<accession>A0A6N8L5F0</accession>
<dbReference type="PROSITE" id="PS51257">
    <property type="entry name" value="PROKAR_LIPOPROTEIN"/>
    <property type="match status" value="1"/>
</dbReference>
<keyword evidence="6" id="KW-1185">Reference proteome</keyword>
<feature type="chain" id="PRO_5026801341" evidence="1">
    <location>
        <begin position="27"/>
        <end position="458"/>
    </location>
</feature>
<organism evidence="5 6">
    <name type="scientific">Sphingobacterium humi</name>
    <dbReference type="NCBI Taxonomy" id="1796905"/>
    <lineage>
        <taxon>Bacteria</taxon>
        <taxon>Pseudomonadati</taxon>
        <taxon>Bacteroidota</taxon>
        <taxon>Sphingobacteriia</taxon>
        <taxon>Sphingobacteriales</taxon>
        <taxon>Sphingobacteriaceae</taxon>
        <taxon>Sphingobacterium</taxon>
    </lineage>
</organism>
<evidence type="ECO:0000313" key="5">
    <source>
        <dbReference type="EMBL" id="MVZ62982.1"/>
    </source>
</evidence>
<dbReference type="Pfam" id="PF16323">
    <property type="entry name" value="DUF4959"/>
    <property type="match status" value="1"/>
</dbReference>
<gene>
    <name evidence="5" type="ORF">GQF63_13180</name>
</gene>
<dbReference type="AlphaFoldDB" id="A0A6N8L5F0"/>
<dbReference type="InterPro" id="IPR032164">
    <property type="entry name" value="DUF5000"/>
</dbReference>